<dbReference type="EMBL" id="SJPW01000002">
    <property type="protein sequence ID" value="TWU58997.1"/>
    <property type="molecule type" value="Genomic_DNA"/>
</dbReference>
<protein>
    <submittedName>
        <fullName evidence="1">Uncharacterized protein</fullName>
    </submittedName>
</protein>
<keyword evidence="2" id="KW-1185">Reference proteome</keyword>
<organism evidence="1 2">
    <name type="scientific">Rubripirellula tenax</name>
    <dbReference type="NCBI Taxonomy" id="2528015"/>
    <lineage>
        <taxon>Bacteria</taxon>
        <taxon>Pseudomonadati</taxon>
        <taxon>Planctomycetota</taxon>
        <taxon>Planctomycetia</taxon>
        <taxon>Pirellulales</taxon>
        <taxon>Pirellulaceae</taxon>
        <taxon>Rubripirellula</taxon>
    </lineage>
</organism>
<name>A0A5C6FE66_9BACT</name>
<comment type="caution">
    <text evidence="1">The sequence shown here is derived from an EMBL/GenBank/DDBJ whole genome shotgun (WGS) entry which is preliminary data.</text>
</comment>
<reference evidence="1 2" key="1">
    <citation type="submission" date="2019-02" db="EMBL/GenBank/DDBJ databases">
        <title>Deep-cultivation of Planctomycetes and their phenomic and genomic characterization uncovers novel biology.</title>
        <authorList>
            <person name="Wiegand S."/>
            <person name="Jogler M."/>
            <person name="Boedeker C."/>
            <person name="Pinto D."/>
            <person name="Vollmers J."/>
            <person name="Rivas-Marin E."/>
            <person name="Kohn T."/>
            <person name="Peeters S.H."/>
            <person name="Heuer A."/>
            <person name="Rast P."/>
            <person name="Oberbeckmann S."/>
            <person name="Bunk B."/>
            <person name="Jeske O."/>
            <person name="Meyerdierks A."/>
            <person name="Storesund J.E."/>
            <person name="Kallscheuer N."/>
            <person name="Luecker S."/>
            <person name="Lage O.M."/>
            <person name="Pohl T."/>
            <person name="Merkel B.J."/>
            <person name="Hornburger P."/>
            <person name="Mueller R.-W."/>
            <person name="Bruemmer F."/>
            <person name="Labrenz M."/>
            <person name="Spormann A.M."/>
            <person name="Op Den Camp H."/>
            <person name="Overmann J."/>
            <person name="Amann R."/>
            <person name="Jetten M.S.M."/>
            <person name="Mascher T."/>
            <person name="Medema M.H."/>
            <person name="Devos D.P."/>
            <person name="Kaster A.-K."/>
            <person name="Ovreas L."/>
            <person name="Rohde M."/>
            <person name="Galperin M.Y."/>
            <person name="Jogler C."/>
        </authorList>
    </citation>
    <scope>NUCLEOTIDE SEQUENCE [LARGE SCALE GENOMIC DNA]</scope>
    <source>
        <strain evidence="1 2">Poly51</strain>
    </source>
</reference>
<gene>
    <name evidence="1" type="ORF">Poly51_17780</name>
</gene>
<evidence type="ECO:0000313" key="2">
    <source>
        <dbReference type="Proteomes" id="UP000318288"/>
    </source>
</evidence>
<dbReference type="Proteomes" id="UP000318288">
    <property type="component" value="Unassembled WGS sequence"/>
</dbReference>
<accession>A0A5C6FE66</accession>
<sequence>MNRHNLIPRLGIAAIGQPVSRKRGHSSNIGMSPRTFSFRVPFLSDVLYGDLPVAKDVAAADVPVIPVRELAPAQHGLFA</sequence>
<proteinExistence type="predicted"/>
<evidence type="ECO:0000313" key="1">
    <source>
        <dbReference type="EMBL" id="TWU58997.1"/>
    </source>
</evidence>
<dbReference type="AlphaFoldDB" id="A0A5C6FE66"/>